<evidence type="ECO:0008006" key="4">
    <source>
        <dbReference type="Google" id="ProtNLM"/>
    </source>
</evidence>
<dbReference type="Proteomes" id="UP000321196">
    <property type="component" value="Unassembled WGS sequence"/>
</dbReference>
<evidence type="ECO:0000256" key="1">
    <source>
        <dbReference type="SAM" id="MobiDB-lite"/>
    </source>
</evidence>
<proteinExistence type="predicted"/>
<feature type="region of interest" description="Disordered" evidence="1">
    <location>
        <begin position="23"/>
        <end position="46"/>
    </location>
</feature>
<gene>
    <name evidence="2" type="ORF">FVP60_05405</name>
</gene>
<comment type="caution">
    <text evidence="2">The sequence shown here is derived from an EMBL/GenBank/DDBJ whole genome shotgun (WGS) entry which is preliminary data.</text>
</comment>
<dbReference type="OrthoDB" id="4829122at2"/>
<protein>
    <recommendedName>
        <fullName evidence="4">Nuclear transport factor 2 family protein</fullName>
    </recommendedName>
</protein>
<sequence length="187" mass="19333">MRTSRLLAAVGVTTLLVFDGCTSPPSGPPSSAPSTPAATPKPAYTPGVDPDADVAAAIAAYEAYVEAENQVAIADRSTWDPLLDLIVGEMRDGTLETLMSMAEDGTTLTGGALILSAAVAGQDSERVVLDVCLDIGGTDIVGADGASLVSPTRLPISAMRVRVVPVVAAEVMWKIDYIIFREDGPEC</sequence>
<feature type="compositionally biased region" description="Low complexity" evidence="1">
    <location>
        <begin position="32"/>
        <end position="46"/>
    </location>
</feature>
<dbReference type="EMBL" id="VRSW01000001">
    <property type="protein sequence ID" value="TXK06393.1"/>
    <property type="molecule type" value="Genomic_DNA"/>
</dbReference>
<name>A0A5C8HTI1_9MICO</name>
<evidence type="ECO:0000313" key="2">
    <source>
        <dbReference type="EMBL" id="TXK06393.1"/>
    </source>
</evidence>
<reference evidence="2 3" key="1">
    <citation type="submission" date="2019-08" db="EMBL/GenBank/DDBJ databases">
        <authorList>
            <person name="Dong K."/>
        </authorList>
    </citation>
    <scope>NUCLEOTIDE SEQUENCE [LARGE SCALE GENOMIC DNA]</scope>
    <source>
        <strain evidence="2 3">M4-8</strain>
    </source>
</reference>
<dbReference type="AlphaFoldDB" id="A0A5C8HTI1"/>
<keyword evidence="3" id="KW-1185">Reference proteome</keyword>
<dbReference type="RefSeq" id="WP_147825197.1">
    <property type="nucleotide sequence ID" value="NZ_BAAARG010000001.1"/>
</dbReference>
<organism evidence="2 3">
    <name type="scientific">Microbacterium mitrae</name>
    <dbReference type="NCBI Taxonomy" id="664640"/>
    <lineage>
        <taxon>Bacteria</taxon>
        <taxon>Bacillati</taxon>
        <taxon>Actinomycetota</taxon>
        <taxon>Actinomycetes</taxon>
        <taxon>Micrococcales</taxon>
        <taxon>Microbacteriaceae</taxon>
        <taxon>Microbacterium</taxon>
    </lineage>
</organism>
<evidence type="ECO:0000313" key="3">
    <source>
        <dbReference type="Proteomes" id="UP000321196"/>
    </source>
</evidence>
<accession>A0A5C8HTI1</accession>